<gene>
    <name evidence="2" type="ORF">D7Y13_05140</name>
</gene>
<feature type="compositionally biased region" description="Basic and acidic residues" evidence="1">
    <location>
        <begin position="75"/>
        <end position="88"/>
    </location>
</feature>
<dbReference type="EMBL" id="RAWI01000023">
    <property type="protein sequence ID" value="RKI14905.1"/>
    <property type="molecule type" value="Genomic_DNA"/>
</dbReference>
<organism evidence="2 3">
    <name type="scientific">Corallococcus praedator</name>
    <dbReference type="NCBI Taxonomy" id="2316724"/>
    <lineage>
        <taxon>Bacteria</taxon>
        <taxon>Pseudomonadati</taxon>
        <taxon>Myxococcota</taxon>
        <taxon>Myxococcia</taxon>
        <taxon>Myxococcales</taxon>
        <taxon>Cystobacterineae</taxon>
        <taxon>Myxococcaceae</taxon>
        <taxon>Corallococcus</taxon>
    </lineage>
</organism>
<proteinExistence type="predicted"/>
<evidence type="ECO:0000256" key="1">
    <source>
        <dbReference type="SAM" id="MobiDB-lite"/>
    </source>
</evidence>
<evidence type="ECO:0000313" key="2">
    <source>
        <dbReference type="EMBL" id="RKI14905.1"/>
    </source>
</evidence>
<dbReference type="Proteomes" id="UP000278907">
    <property type="component" value="Unassembled WGS sequence"/>
</dbReference>
<name>A0ABX9QPU7_9BACT</name>
<protein>
    <submittedName>
        <fullName evidence="2">Uncharacterized protein</fullName>
    </submittedName>
</protein>
<feature type="region of interest" description="Disordered" evidence="1">
    <location>
        <begin position="60"/>
        <end position="88"/>
    </location>
</feature>
<evidence type="ECO:0000313" key="3">
    <source>
        <dbReference type="Proteomes" id="UP000278907"/>
    </source>
</evidence>
<accession>A0ABX9QPU7</accession>
<comment type="caution">
    <text evidence="2">The sequence shown here is derived from an EMBL/GenBank/DDBJ whole genome shotgun (WGS) entry which is preliminary data.</text>
</comment>
<reference evidence="2 3" key="1">
    <citation type="submission" date="2018-09" db="EMBL/GenBank/DDBJ databases">
        <authorList>
            <person name="Livingstone P.G."/>
            <person name="Whitworth D.E."/>
        </authorList>
    </citation>
    <scope>NUCLEOTIDE SEQUENCE [LARGE SCALE GENOMIC DNA]</scope>
    <source>
        <strain evidence="2 3">CA031B</strain>
    </source>
</reference>
<sequence length="157" mass="17713">MWPLQLRLDQLEILGLPQSRQRGQQCFDVTSCPDATAQTGEAAWRIDLQKGQERGLLEGWRSKGIVQKGNHQRRREPGTRQEAGSPDRRLLVLDGALENRGRMFTAPPQQEKKLRPDLDLRLGAALEAAPDLGRKLAARMPEEGVEQCVPKRRRAFA</sequence>
<keyword evidence="3" id="KW-1185">Reference proteome</keyword>